<feature type="domain" description="SXP/RAL-2 family protein Ani s 5-like cation-binding" evidence="2">
    <location>
        <begin position="43"/>
        <end position="143"/>
    </location>
</feature>
<dbReference type="EMBL" id="UYRV01002379">
    <property type="protein sequence ID" value="VDK48580.1"/>
    <property type="molecule type" value="Genomic_DNA"/>
</dbReference>
<protein>
    <recommendedName>
        <fullName evidence="2">SXP/RAL-2 family protein Ani s 5-like cation-binding domain-containing protein</fullName>
    </recommendedName>
</protein>
<evidence type="ECO:0000259" key="2">
    <source>
        <dbReference type="Pfam" id="PF02520"/>
    </source>
</evidence>
<evidence type="ECO:0000313" key="3">
    <source>
        <dbReference type="EMBL" id="VDK48580.1"/>
    </source>
</evidence>
<sequence length="154" mass="18047">MQVIAVLAVLGVIVNIVSSKVFPNNAVWEFLDLRKVMEGLPKEAKKEYRQIDNDMTLTLAQRKQKKMEWAEKFGVKPQYTDFVKKRVAMLDKTAELLASLPKLFKQYRDTWDGKKLFKDIEAELMKLAAKYKKEYSVMSFAKDLVEREGRKIYF</sequence>
<organism evidence="3 4">
    <name type="scientific">Cylicostephanus goldi</name>
    <name type="common">Nematode worm</name>
    <dbReference type="NCBI Taxonomy" id="71465"/>
    <lineage>
        <taxon>Eukaryota</taxon>
        <taxon>Metazoa</taxon>
        <taxon>Ecdysozoa</taxon>
        <taxon>Nematoda</taxon>
        <taxon>Chromadorea</taxon>
        <taxon>Rhabditida</taxon>
        <taxon>Rhabditina</taxon>
        <taxon>Rhabditomorpha</taxon>
        <taxon>Strongyloidea</taxon>
        <taxon>Strongylidae</taxon>
        <taxon>Cylicostephanus</taxon>
    </lineage>
</organism>
<feature type="chain" id="PRO_5017988782" description="SXP/RAL-2 family protein Ani s 5-like cation-binding domain-containing protein" evidence="1">
    <location>
        <begin position="20"/>
        <end position="154"/>
    </location>
</feature>
<dbReference type="Proteomes" id="UP000271889">
    <property type="component" value="Unassembled WGS sequence"/>
</dbReference>
<keyword evidence="4" id="KW-1185">Reference proteome</keyword>
<keyword evidence="1" id="KW-0732">Signal</keyword>
<reference evidence="3 4" key="1">
    <citation type="submission" date="2018-11" db="EMBL/GenBank/DDBJ databases">
        <authorList>
            <consortium name="Pathogen Informatics"/>
        </authorList>
    </citation>
    <scope>NUCLEOTIDE SEQUENCE [LARGE SCALE GENOMIC DNA]</scope>
</reference>
<name>A0A3P6QYF8_CYLGO</name>
<dbReference type="Pfam" id="PF02520">
    <property type="entry name" value="ANIS5_cation-bd"/>
    <property type="match status" value="1"/>
</dbReference>
<dbReference type="AlphaFoldDB" id="A0A3P6QYF8"/>
<feature type="signal peptide" evidence="1">
    <location>
        <begin position="1"/>
        <end position="19"/>
    </location>
</feature>
<proteinExistence type="predicted"/>
<evidence type="ECO:0000313" key="4">
    <source>
        <dbReference type="Proteomes" id="UP000271889"/>
    </source>
</evidence>
<dbReference type="OrthoDB" id="5854368at2759"/>
<dbReference type="InterPro" id="IPR003677">
    <property type="entry name" value="ANIS5_cation-bd"/>
</dbReference>
<gene>
    <name evidence="3" type="ORF">CGOC_LOCUS1312</name>
</gene>
<evidence type="ECO:0000256" key="1">
    <source>
        <dbReference type="SAM" id="SignalP"/>
    </source>
</evidence>
<accession>A0A3P6QYF8</accession>